<dbReference type="Pfam" id="PF13560">
    <property type="entry name" value="HTH_31"/>
    <property type="match status" value="1"/>
</dbReference>
<proteinExistence type="predicted"/>
<dbReference type="EMBL" id="JBHSOF010000056">
    <property type="protein sequence ID" value="MFC5667404.1"/>
    <property type="molecule type" value="Genomic_DNA"/>
</dbReference>
<name>A0ABW0XDH3_9ACTN</name>
<dbReference type="Gene3D" id="1.10.260.40">
    <property type="entry name" value="lambda repressor-like DNA-binding domains"/>
    <property type="match status" value="1"/>
</dbReference>
<evidence type="ECO:0000313" key="2">
    <source>
        <dbReference type="EMBL" id="MFC5667404.1"/>
    </source>
</evidence>
<dbReference type="InterPro" id="IPR010982">
    <property type="entry name" value="Lambda_DNA-bd_dom_sf"/>
</dbReference>
<protein>
    <submittedName>
        <fullName evidence="2">Helix-turn-helix domain-containing protein</fullName>
    </submittedName>
</protein>
<dbReference type="RefSeq" id="WP_380229074.1">
    <property type="nucleotide sequence ID" value="NZ_JBHSOF010000056.1"/>
</dbReference>
<reference evidence="3" key="1">
    <citation type="journal article" date="2019" name="Int. J. Syst. Evol. Microbiol.">
        <title>The Global Catalogue of Microorganisms (GCM) 10K type strain sequencing project: providing services to taxonomists for standard genome sequencing and annotation.</title>
        <authorList>
            <consortium name="The Broad Institute Genomics Platform"/>
            <consortium name="The Broad Institute Genome Sequencing Center for Infectious Disease"/>
            <person name="Wu L."/>
            <person name="Ma J."/>
        </authorList>
    </citation>
    <scope>NUCLEOTIDE SEQUENCE [LARGE SCALE GENOMIC DNA]</scope>
    <source>
        <strain evidence="3">CGMCC 4.1437</strain>
    </source>
</reference>
<gene>
    <name evidence="2" type="ORF">ACFP3U_31105</name>
</gene>
<dbReference type="Proteomes" id="UP001595975">
    <property type="component" value="Unassembled WGS sequence"/>
</dbReference>
<evidence type="ECO:0000313" key="3">
    <source>
        <dbReference type="Proteomes" id="UP001595975"/>
    </source>
</evidence>
<dbReference type="InterPro" id="IPR001387">
    <property type="entry name" value="Cro/C1-type_HTH"/>
</dbReference>
<organism evidence="2 3">
    <name type="scientific">Kitasatospora misakiensis</name>
    <dbReference type="NCBI Taxonomy" id="67330"/>
    <lineage>
        <taxon>Bacteria</taxon>
        <taxon>Bacillati</taxon>
        <taxon>Actinomycetota</taxon>
        <taxon>Actinomycetes</taxon>
        <taxon>Kitasatosporales</taxon>
        <taxon>Streptomycetaceae</taxon>
        <taxon>Kitasatospora</taxon>
    </lineage>
</organism>
<feature type="domain" description="HTH cro/C1-type" evidence="1">
    <location>
        <begin position="19"/>
        <end position="76"/>
    </location>
</feature>
<accession>A0ABW0XDH3</accession>
<keyword evidence="3" id="KW-1185">Reference proteome</keyword>
<sequence length="285" mass="31415">MATAEPRVPTVRQRRLAADLRRLREAKGLSAEQVVSKFPGILNLPKLSRYENARSGAKPEIVEALLDLYGCDEGLRTVLLKIAGQKDQRGWWKGYSDTINPIYTDLISMESQAVEVKAFELGFVPGLLQTPDYAAAIISRLSAVPTGVEAMVDVRIARQRVLTRENPVKLCAVVHEAALAINAGEGVMREQLNRLAKMSRLPNIQIQVMPANTRPNPGLNGAFTLLEFPQRALDVVLTGATVRSSWVEDPTEVDIYRGGFHEIMAAALNVDDSLDFIIGKRDELT</sequence>
<dbReference type="Pfam" id="PF19054">
    <property type="entry name" value="DUF5753"/>
    <property type="match status" value="1"/>
</dbReference>
<dbReference type="SMART" id="SM00530">
    <property type="entry name" value="HTH_XRE"/>
    <property type="match status" value="1"/>
</dbReference>
<comment type="caution">
    <text evidence="2">The sequence shown here is derived from an EMBL/GenBank/DDBJ whole genome shotgun (WGS) entry which is preliminary data.</text>
</comment>
<dbReference type="CDD" id="cd00093">
    <property type="entry name" value="HTH_XRE"/>
    <property type="match status" value="1"/>
</dbReference>
<dbReference type="InterPro" id="IPR043917">
    <property type="entry name" value="DUF5753"/>
</dbReference>
<evidence type="ECO:0000259" key="1">
    <source>
        <dbReference type="SMART" id="SM00530"/>
    </source>
</evidence>